<dbReference type="Gene3D" id="3.30.40.10">
    <property type="entry name" value="Zinc/RING finger domain, C3HC4 (zinc finger)"/>
    <property type="match status" value="1"/>
</dbReference>
<dbReference type="AlphaFoldDB" id="A0A0N1IA05"/>
<gene>
    <name evidence="2" type="ORF">ABL78_1898</name>
</gene>
<feature type="compositionally biased region" description="Basic residues" evidence="1">
    <location>
        <begin position="88"/>
        <end position="102"/>
    </location>
</feature>
<feature type="region of interest" description="Disordered" evidence="1">
    <location>
        <begin position="78"/>
        <end position="130"/>
    </location>
</feature>
<dbReference type="OMA" id="DYDWCER"/>
<dbReference type="GO" id="GO:0006357">
    <property type="term" value="P:regulation of transcription by RNA polymerase II"/>
    <property type="evidence" value="ECO:0007669"/>
    <property type="project" value="TreeGrafter"/>
</dbReference>
<sequence length="838" mass="90688">MPASKPIISSAAVKPALVQKKNTVDYIPSKLSYDTAMPVTILDDRSEFIERFKPYDIIDGPNPLGDVPEAEHHNAEVVSLASVDTGKSRRSPPHSSRKRSRSPLKGAAKNSLVKEESDGDSGAAAAPPSLPVFTRPSRSGFAAEWLREGRPYQLLRSCDMETRVRYVLDDCDYEWCAIQNLSPEVVQRGITYLEWAYASSLLMAATPHIDDPVIEATPPLTSSGDTADDSSGQQQKSVSAFSDVGNGARSDACGDDVSSPTTNAIARLNRARRQIEQAKQPGADASAFTCALCSKNVHLLSEEAPFGAAERNDASVATERDGGRGHKARSGKAAAAAGSRRTSHSAASTVRRATWRGQRSNSVGCFPSKDVLHQGLRCCKCGVVAHLRCWFLTEPPRMPEAWMCDGCTSYAQHRKRSAGVCCMCGRMGGVVLPYVGSAAAMKDDGTGGSNNGGLQPAAQSNARGNVGAAPATLSDMVCHAVCAMAMPELAVHHKRTIVRRNGVAKTEERPYVCALRRVGKHKYAMRCVFCEHGGTGRCVQCHHPHCFEAMHASCAAEAHTVDCHTDVSSSPTSLSPSAGDVRGAAMEARVQPRSAEASSLNNCGGTGGTLSSSELWASCSTYCKKHYGYSVSNSVGSAVLGDKAEAEALALDLTGLLTGGQGVTSPVVRKRGRGRPPVALVQQREAERDLVQKLRIYWLERREQRRRSSGQLVSEINARLRNVVEATLRPEIVKVSADKVRLSHSLSLVPEWQWQLVAVVEGELPLPDEEYDDVQKYRKVAHTRRSGNTRSLYDRMSVAATQLDLTCRLATAVKHECRVRRTSAELELESLRLLCKWK</sequence>
<dbReference type="VEuPathDB" id="TriTrypDB:Lsey_0034_0290"/>
<reference evidence="2 3" key="1">
    <citation type="journal article" date="2015" name="PLoS Pathog.">
        <title>Leptomonas seymouri: Adaptations to the Dixenous Life Cycle Analyzed by Genome Sequencing, Transcriptome Profiling and Co-infection with Leishmania donovani.</title>
        <authorList>
            <person name="Kraeva N."/>
            <person name="Butenko A."/>
            <person name="Hlavacova J."/>
            <person name="Kostygov A."/>
            <person name="Myskova J."/>
            <person name="Grybchuk D."/>
            <person name="Lestinova T."/>
            <person name="Votypka J."/>
            <person name="Volf P."/>
            <person name="Opperdoes F."/>
            <person name="Flegontov P."/>
            <person name="Lukes J."/>
            <person name="Yurchenko V."/>
        </authorList>
    </citation>
    <scope>NUCLEOTIDE SEQUENCE [LARGE SCALE GENOMIC DNA]</scope>
    <source>
        <strain evidence="2 3">ATCC 30220</strain>
    </source>
</reference>
<name>A0A0N1IA05_LEPSE</name>
<feature type="compositionally biased region" description="Low complexity" evidence="1">
    <location>
        <begin position="331"/>
        <end position="348"/>
    </location>
</feature>
<dbReference type="Proteomes" id="UP000038009">
    <property type="component" value="Unassembled WGS sequence"/>
</dbReference>
<evidence type="ECO:0008006" key="4">
    <source>
        <dbReference type="Google" id="ProtNLM"/>
    </source>
</evidence>
<feature type="region of interest" description="Disordered" evidence="1">
    <location>
        <begin position="213"/>
        <end position="259"/>
    </location>
</feature>
<dbReference type="PANTHER" id="PTHR13793">
    <property type="entry name" value="PHD FINGER PROTEINS"/>
    <property type="match status" value="1"/>
</dbReference>
<dbReference type="InterPro" id="IPR050701">
    <property type="entry name" value="Histone_Mod_Regulator"/>
</dbReference>
<dbReference type="InterPro" id="IPR013083">
    <property type="entry name" value="Znf_RING/FYVE/PHD"/>
</dbReference>
<organism evidence="2 3">
    <name type="scientific">Leptomonas seymouri</name>
    <dbReference type="NCBI Taxonomy" id="5684"/>
    <lineage>
        <taxon>Eukaryota</taxon>
        <taxon>Discoba</taxon>
        <taxon>Euglenozoa</taxon>
        <taxon>Kinetoplastea</taxon>
        <taxon>Metakinetoplastina</taxon>
        <taxon>Trypanosomatida</taxon>
        <taxon>Trypanosomatidae</taxon>
        <taxon>Leishmaniinae</taxon>
        <taxon>Leptomonas</taxon>
    </lineage>
</organism>
<feature type="compositionally biased region" description="Low complexity" evidence="1">
    <location>
        <begin position="221"/>
        <end position="235"/>
    </location>
</feature>
<proteinExistence type="predicted"/>
<accession>A0A0N1IA05</accession>
<keyword evidence="3" id="KW-1185">Reference proteome</keyword>
<dbReference type="EMBL" id="LJSK01000034">
    <property type="protein sequence ID" value="KPI89014.1"/>
    <property type="molecule type" value="Genomic_DNA"/>
</dbReference>
<dbReference type="OrthoDB" id="250656at2759"/>
<comment type="caution">
    <text evidence="2">The sequence shown here is derived from an EMBL/GenBank/DDBJ whole genome shotgun (WGS) entry which is preliminary data.</text>
</comment>
<evidence type="ECO:0000256" key="1">
    <source>
        <dbReference type="SAM" id="MobiDB-lite"/>
    </source>
</evidence>
<protein>
    <recommendedName>
        <fullName evidence="4">PHD-type domain-containing protein</fullName>
    </recommendedName>
</protein>
<evidence type="ECO:0000313" key="3">
    <source>
        <dbReference type="Proteomes" id="UP000038009"/>
    </source>
</evidence>
<dbReference type="PANTHER" id="PTHR13793:SF107">
    <property type="entry name" value="BROMODOMAIN-CONTAINING PROTEIN HOMOLOG"/>
    <property type="match status" value="1"/>
</dbReference>
<evidence type="ECO:0000313" key="2">
    <source>
        <dbReference type="EMBL" id="KPI89014.1"/>
    </source>
</evidence>
<feature type="compositionally biased region" description="Basic and acidic residues" evidence="1">
    <location>
        <begin position="310"/>
        <end position="324"/>
    </location>
</feature>
<feature type="region of interest" description="Disordered" evidence="1">
    <location>
        <begin position="309"/>
        <end position="348"/>
    </location>
</feature>